<evidence type="ECO:0000313" key="3">
    <source>
        <dbReference type="Proteomes" id="UP001501480"/>
    </source>
</evidence>
<organism evidence="2 3">
    <name type="scientific">Aeromicrobium halocynthiae</name>
    <dbReference type="NCBI Taxonomy" id="560557"/>
    <lineage>
        <taxon>Bacteria</taxon>
        <taxon>Bacillati</taxon>
        <taxon>Actinomycetota</taxon>
        <taxon>Actinomycetes</taxon>
        <taxon>Propionibacteriales</taxon>
        <taxon>Nocardioidaceae</taxon>
        <taxon>Aeromicrobium</taxon>
    </lineage>
</organism>
<keyword evidence="1" id="KW-0812">Transmembrane</keyword>
<sequence>MSVRKPLLPIRYGFLVFVLLAAVIVIYGWSIGAPGPQVAAAAAPVLIVGWMAMAFIWWFDRRTSRSSARRSAGADDAGME</sequence>
<keyword evidence="1" id="KW-0472">Membrane</keyword>
<dbReference type="EMBL" id="BAAAPY010000007">
    <property type="protein sequence ID" value="GAA2081084.1"/>
    <property type="molecule type" value="Genomic_DNA"/>
</dbReference>
<name>A0ABN2W2Z5_9ACTN</name>
<keyword evidence="3" id="KW-1185">Reference proteome</keyword>
<protein>
    <submittedName>
        <fullName evidence="2">Uncharacterized protein</fullName>
    </submittedName>
</protein>
<evidence type="ECO:0000256" key="1">
    <source>
        <dbReference type="SAM" id="Phobius"/>
    </source>
</evidence>
<comment type="caution">
    <text evidence="2">The sequence shown here is derived from an EMBL/GenBank/DDBJ whole genome shotgun (WGS) entry which is preliminary data.</text>
</comment>
<gene>
    <name evidence="2" type="ORF">GCM10009821_22090</name>
</gene>
<feature type="transmembrane region" description="Helical" evidence="1">
    <location>
        <begin position="12"/>
        <end position="32"/>
    </location>
</feature>
<evidence type="ECO:0000313" key="2">
    <source>
        <dbReference type="EMBL" id="GAA2081084.1"/>
    </source>
</evidence>
<dbReference type="Proteomes" id="UP001501480">
    <property type="component" value="Unassembled WGS sequence"/>
</dbReference>
<reference evidence="2 3" key="1">
    <citation type="journal article" date="2019" name="Int. J. Syst. Evol. Microbiol.">
        <title>The Global Catalogue of Microorganisms (GCM) 10K type strain sequencing project: providing services to taxonomists for standard genome sequencing and annotation.</title>
        <authorList>
            <consortium name="The Broad Institute Genomics Platform"/>
            <consortium name="The Broad Institute Genome Sequencing Center for Infectious Disease"/>
            <person name="Wu L."/>
            <person name="Ma J."/>
        </authorList>
    </citation>
    <scope>NUCLEOTIDE SEQUENCE [LARGE SCALE GENOMIC DNA]</scope>
    <source>
        <strain evidence="2 3">JCM 15749</strain>
    </source>
</reference>
<accession>A0ABN2W2Z5</accession>
<feature type="transmembrane region" description="Helical" evidence="1">
    <location>
        <begin position="38"/>
        <end position="59"/>
    </location>
</feature>
<keyword evidence="1" id="KW-1133">Transmembrane helix</keyword>
<proteinExistence type="predicted"/>